<protein>
    <submittedName>
        <fullName evidence="2">Type IV toxin-antitoxin system AbiEi family antitoxin</fullName>
    </submittedName>
</protein>
<gene>
    <name evidence="2" type="ORF">IHQ72_32865</name>
</gene>
<dbReference type="Proteomes" id="UP001058098">
    <property type="component" value="Chromosome"/>
</dbReference>
<dbReference type="Pfam" id="PF11459">
    <property type="entry name" value="AbiEi_3"/>
    <property type="match status" value="1"/>
</dbReference>
<accession>A0ABY5QXT7</accession>
<reference evidence="2" key="1">
    <citation type="submission" date="2020-09" db="EMBL/GenBank/DDBJ databases">
        <title>Rhizobia associated with sainfoin plants.</title>
        <authorList>
            <person name="Asharfi S."/>
            <person name="Kuzmanovic N."/>
            <person name="Bunk B."/>
            <person name="Sproeer C."/>
            <person name="Becker M."/>
            <person name="Thuenen T."/>
        </authorList>
    </citation>
    <scope>NUCLEOTIDE SEQUENCE</scope>
    <source>
        <strain evidence="2">OM4</strain>
    </source>
</reference>
<name>A0ABY5QXT7_9HYPH</name>
<evidence type="ECO:0000259" key="1">
    <source>
        <dbReference type="Pfam" id="PF17194"/>
    </source>
</evidence>
<evidence type="ECO:0000313" key="2">
    <source>
        <dbReference type="EMBL" id="UVC15272.1"/>
    </source>
</evidence>
<evidence type="ECO:0000313" key="3">
    <source>
        <dbReference type="Proteomes" id="UP001058098"/>
    </source>
</evidence>
<dbReference type="EMBL" id="CP062229">
    <property type="protein sequence ID" value="UVC15272.1"/>
    <property type="molecule type" value="Genomic_DNA"/>
</dbReference>
<keyword evidence="3" id="KW-1185">Reference proteome</keyword>
<dbReference type="Pfam" id="PF17194">
    <property type="entry name" value="AbiEi_3_N"/>
    <property type="match status" value="1"/>
</dbReference>
<proteinExistence type="predicted"/>
<sequence length="286" mass="32175">MPTNTDRRQLLQNLLPEGLPVTKQWLAKQTPDFDRHALDNLVKSRQLTPLASGVYIRPGTHLTWQGVVAALQTIFRTDLTVGGLTALELQGFAHYLPLSRQHAVHLYGKNALPTWLQNALPSVQLVRHSSLNSLGGAGLLTWEYDINERSFVASDIPGQRASAWPFTMSSPERAYLEVLNEVPDTISFEHADQLLQGMTTVSPRRMEQLLRKCTSVKLRRLFYWMAERHSYAWLKKLPKPEALDELGLGSGNRVLARGGRLDTKYHITVPEDMWTQVAPTTDKSGS</sequence>
<organism evidence="2 3">
    <name type="scientific">Mesorhizobium onobrychidis</name>
    <dbReference type="NCBI Taxonomy" id="2775404"/>
    <lineage>
        <taxon>Bacteria</taxon>
        <taxon>Pseudomonadati</taxon>
        <taxon>Pseudomonadota</taxon>
        <taxon>Alphaproteobacteria</taxon>
        <taxon>Hyphomicrobiales</taxon>
        <taxon>Phyllobacteriaceae</taxon>
        <taxon>Mesorhizobium</taxon>
    </lineage>
</organism>
<dbReference type="InterPro" id="IPR021561">
    <property type="entry name" value="AbiEi_3"/>
</dbReference>
<feature type="domain" description="Transcriptional regulator AbiEi antitoxin N-terminal" evidence="1">
    <location>
        <begin position="9"/>
        <end position="98"/>
    </location>
</feature>
<dbReference type="InterPro" id="IPR033455">
    <property type="entry name" value="AbiEi_3_N"/>
</dbReference>